<keyword evidence="4" id="KW-1185">Reference proteome</keyword>
<feature type="region of interest" description="Disordered" evidence="1">
    <location>
        <begin position="28"/>
        <end position="68"/>
    </location>
</feature>
<name>A0A1Y2DBL7_9PEZI</name>
<comment type="caution">
    <text evidence="3">The sequence shown here is derived from an EMBL/GenBank/DDBJ whole genome shotgun (WGS) entry which is preliminary data.</text>
</comment>
<reference evidence="3 4" key="1">
    <citation type="submission" date="2016-07" db="EMBL/GenBank/DDBJ databases">
        <title>Pervasive Adenine N6-methylation of Active Genes in Fungi.</title>
        <authorList>
            <consortium name="DOE Joint Genome Institute"/>
            <person name="Mondo S.J."/>
            <person name="Dannebaum R.O."/>
            <person name="Kuo R.C."/>
            <person name="Labutti K."/>
            <person name="Haridas S."/>
            <person name="Kuo A."/>
            <person name="Salamov A."/>
            <person name="Ahrendt S.R."/>
            <person name="Lipzen A."/>
            <person name="Sullivan W."/>
            <person name="Andreopoulos W.B."/>
            <person name="Clum A."/>
            <person name="Lindquist E."/>
            <person name="Daum C."/>
            <person name="Ramamoorthy G.K."/>
            <person name="Gryganskyi A."/>
            <person name="Culley D."/>
            <person name="Magnuson J.K."/>
            <person name="James T.Y."/>
            <person name="O'Malley M.A."/>
            <person name="Stajich J.E."/>
            <person name="Spatafora J.W."/>
            <person name="Visel A."/>
            <person name="Grigoriev I.V."/>
        </authorList>
    </citation>
    <scope>NUCLEOTIDE SEQUENCE [LARGE SCALE GENOMIC DNA]</scope>
    <source>
        <strain evidence="3 4">CBS 129021</strain>
    </source>
</reference>
<protein>
    <submittedName>
        <fullName evidence="3">Uncharacterized protein</fullName>
    </submittedName>
</protein>
<dbReference type="GeneID" id="63775142"/>
<feature type="signal peptide" evidence="2">
    <location>
        <begin position="1"/>
        <end position="17"/>
    </location>
</feature>
<evidence type="ECO:0000256" key="1">
    <source>
        <dbReference type="SAM" id="MobiDB-lite"/>
    </source>
</evidence>
<dbReference type="AlphaFoldDB" id="A0A1Y2DBL7"/>
<accession>A0A1Y2DBL7</accession>
<proteinExistence type="predicted"/>
<dbReference type="RefSeq" id="XP_040710237.1">
    <property type="nucleotide sequence ID" value="XM_040858930.1"/>
</dbReference>
<evidence type="ECO:0000313" key="4">
    <source>
        <dbReference type="Proteomes" id="UP000193689"/>
    </source>
</evidence>
<gene>
    <name evidence="3" type="ORF">BCR38DRAFT_414409</name>
</gene>
<dbReference type="InParanoid" id="A0A1Y2DBL7"/>
<sequence>MGNLCAVLFLFSAPTAAHEDNMIAKNDEDDQEYDPATLMPATPPVDRRAAASSVRWRHGSVGRGGNGAHQILGRQRKAIAPPVAFRLSYLPLEAMPKSAWAASAAGQYVSLAWLSMVVQGL</sequence>
<evidence type="ECO:0000256" key="2">
    <source>
        <dbReference type="SAM" id="SignalP"/>
    </source>
</evidence>
<dbReference type="Proteomes" id="UP000193689">
    <property type="component" value="Unassembled WGS sequence"/>
</dbReference>
<dbReference type="EMBL" id="MCFJ01000022">
    <property type="protein sequence ID" value="ORY56658.1"/>
    <property type="molecule type" value="Genomic_DNA"/>
</dbReference>
<evidence type="ECO:0000313" key="3">
    <source>
        <dbReference type="EMBL" id="ORY56658.1"/>
    </source>
</evidence>
<keyword evidence="2" id="KW-0732">Signal</keyword>
<organism evidence="3 4">
    <name type="scientific">Pseudomassariella vexata</name>
    <dbReference type="NCBI Taxonomy" id="1141098"/>
    <lineage>
        <taxon>Eukaryota</taxon>
        <taxon>Fungi</taxon>
        <taxon>Dikarya</taxon>
        <taxon>Ascomycota</taxon>
        <taxon>Pezizomycotina</taxon>
        <taxon>Sordariomycetes</taxon>
        <taxon>Xylariomycetidae</taxon>
        <taxon>Amphisphaeriales</taxon>
        <taxon>Pseudomassariaceae</taxon>
        <taxon>Pseudomassariella</taxon>
    </lineage>
</organism>
<feature type="chain" id="PRO_5011006392" evidence="2">
    <location>
        <begin position="18"/>
        <end position="121"/>
    </location>
</feature>